<organism evidence="1">
    <name type="scientific">bioreactor metagenome</name>
    <dbReference type="NCBI Taxonomy" id="1076179"/>
    <lineage>
        <taxon>unclassified sequences</taxon>
        <taxon>metagenomes</taxon>
        <taxon>ecological metagenomes</taxon>
    </lineage>
</organism>
<comment type="caution">
    <text evidence="1">The sequence shown here is derived from an EMBL/GenBank/DDBJ whole genome shotgun (WGS) entry which is preliminary data.</text>
</comment>
<accession>A0A645IY57</accession>
<reference evidence="1" key="1">
    <citation type="submission" date="2019-08" db="EMBL/GenBank/DDBJ databases">
        <authorList>
            <person name="Kucharzyk K."/>
            <person name="Murdoch R.W."/>
            <person name="Higgins S."/>
            <person name="Loffler F."/>
        </authorList>
    </citation>
    <scope>NUCLEOTIDE SEQUENCE</scope>
</reference>
<dbReference type="AlphaFoldDB" id="A0A645IY57"/>
<proteinExistence type="predicted"/>
<dbReference type="EMBL" id="VSSQ01126583">
    <property type="protein sequence ID" value="MPN56348.1"/>
    <property type="molecule type" value="Genomic_DNA"/>
</dbReference>
<evidence type="ECO:0000313" key="1">
    <source>
        <dbReference type="EMBL" id="MPN56348.1"/>
    </source>
</evidence>
<protein>
    <submittedName>
        <fullName evidence="1">Uncharacterized protein</fullName>
    </submittedName>
</protein>
<name>A0A645IY57_9ZZZZ</name>
<sequence>MGSKVGLIEPERVDSDILAVCQVKARIVPAQVEVGIDPPRICGKLAVLNSYIALVERR</sequence>
<gene>
    <name evidence="1" type="ORF">SDC9_204036</name>
</gene>